<dbReference type="EMBL" id="AXCN02000761">
    <property type="status" value="NOT_ANNOTATED_CDS"/>
    <property type="molecule type" value="Genomic_DNA"/>
</dbReference>
<evidence type="ECO:0008006" key="4">
    <source>
        <dbReference type="Google" id="ProtNLM"/>
    </source>
</evidence>
<sequence>MSSKRNSALLLLCFFCWFERGCSDDNHHPQEAKGQTSPTASDTSFYVTTDFILQLNELIKHLALYTLDESVGTREAVENAGHMWNRTDLILEDLAKRSENIPTRDSQDRKSNVTDFSLRDALEAIRSVKSNFLAQTSDPMEIDAVAFIGPYVKSGTVGSTVDSTVMQIMHTSVDELTNVSAKLLGTLERVESRKIKTAGHARNVNQVQPSIAMFLEGFRRTIVDTERNFQTQANGTVKRIRSRLSTLDQNQQLGEYSSSAVGRMKMFTTDVTTHLDMTYTNVETSMVNWRTVIETSLSNGITDLLTQAGTNPGSGFLHRCMKRFVFTYYDQSLAVAKLLYCGEPEKTTLQYLVTVAIPVLERAAITATSVTQMEIVCSIGSTACMDNFYNMLPNLYATFDSLILSYTEFIHQELAALTQRVDICASSAALDVEKFVQDMNTRFNTCIRTGSVN</sequence>
<dbReference type="VEuPathDB" id="VectorBase:AFAF001427"/>
<organism evidence="2 3">
    <name type="scientific">Anopheles farauti</name>
    <dbReference type="NCBI Taxonomy" id="69004"/>
    <lineage>
        <taxon>Eukaryota</taxon>
        <taxon>Metazoa</taxon>
        <taxon>Ecdysozoa</taxon>
        <taxon>Arthropoda</taxon>
        <taxon>Hexapoda</taxon>
        <taxon>Insecta</taxon>
        <taxon>Pterygota</taxon>
        <taxon>Neoptera</taxon>
        <taxon>Endopterygota</taxon>
        <taxon>Diptera</taxon>
        <taxon>Nematocera</taxon>
        <taxon>Culicoidea</taxon>
        <taxon>Culicidae</taxon>
        <taxon>Anophelinae</taxon>
        <taxon>Anopheles</taxon>
    </lineage>
</organism>
<reference evidence="3" key="1">
    <citation type="submission" date="2014-01" db="EMBL/GenBank/DDBJ databases">
        <title>The Genome Sequence of Anopheles farauti FAR1 (V2).</title>
        <authorList>
            <consortium name="The Broad Institute Genomics Platform"/>
            <person name="Neafsey D.E."/>
            <person name="Besansky N."/>
            <person name="Howell P."/>
            <person name="Walton C."/>
            <person name="Young S.K."/>
            <person name="Zeng Q."/>
            <person name="Gargeya S."/>
            <person name="Fitzgerald M."/>
            <person name="Haas B."/>
            <person name="Abouelleil A."/>
            <person name="Allen A.W."/>
            <person name="Alvarado L."/>
            <person name="Arachchi H.M."/>
            <person name="Berlin A.M."/>
            <person name="Chapman S.B."/>
            <person name="Gainer-Dewar J."/>
            <person name="Goldberg J."/>
            <person name="Griggs A."/>
            <person name="Gujja S."/>
            <person name="Hansen M."/>
            <person name="Howarth C."/>
            <person name="Imamovic A."/>
            <person name="Ireland A."/>
            <person name="Larimer J."/>
            <person name="McCowan C."/>
            <person name="Murphy C."/>
            <person name="Pearson M."/>
            <person name="Poon T.W."/>
            <person name="Priest M."/>
            <person name="Roberts A."/>
            <person name="Saif S."/>
            <person name="Shea T."/>
            <person name="Sisk P."/>
            <person name="Sykes S."/>
            <person name="Wortman J."/>
            <person name="Nusbaum C."/>
            <person name="Birren B."/>
        </authorList>
    </citation>
    <scope>NUCLEOTIDE SEQUENCE [LARGE SCALE GENOMIC DNA]</scope>
    <source>
        <strain evidence="3">FAR1</strain>
    </source>
</reference>
<keyword evidence="3" id="KW-1185">Reference proteome</keyword>
<evidence type="ECO:0000313" key="3">
    <source>
        <dbReference type="Proteomes" id="UP000075886"/>
    </source>
</evidence>
<proteinExistence type="predicted"/>
<keyword evidence="1" id="KW-0732">Signal</keyword>
<name>A0A182Q1U8_9DIPT</name>
<feature type="signal peptide" evidence="1">
    <location>
        <begin position="1"/>
        <end position="23"/>
    </location>
</feature>
<accession>A0A182Q1U8</accession>
<feature type="chain" id="PRO_5008132068" description="Protein TsetseEP domain-containing protein" evidence="1">
    <location>
        <begin position="24"/>
        <end position="453"/>
    </location>
</feature>
<protein>
    <recommendedName>
        <fullName evidence="4">Protein TsetseEP domain-containing protein</fullName>
    </recommendedName>
</protein>
<reference evidence="2" key="2">
    <citation type="submission" date="2020-05" db="UniProtKB">
        <authorList>
            <consortium name="EnsemblMetazoa"/>
        </authorList>
    </citation>
    <scope>IDENTIFICATION</scope>
    <source>
        <strain evidence="2">FAR1</strain>
    </source>
</reference>
<evidence type="ECO:0000313" key="2">
    <source>
        <dbReference type="EnsemblMetazoa" id="AFAF001427-PA"/>
    </source>
</evidence>
<evidence type="ECO:0000256" key="1">
    <source>
        <dbReference type="SAM" id="SignalP"/>
    </source>
</evidence>
<dbReference type="EnsemblMetazoa" id="AFAF001427-RA">
    <property type="protein sequence ID" value="AFAF001427-PA"/>
    <property type="gene ID" value="AFAF001427"/>
</dbReference>
<dbReference type="Proteomes" id="UP000075886">
    <property type="component" value="Unassembled WGS sequence"/>
</dbReference>
<dbReference type="AlphaFoldDB" id="A0A182Q1U8"/>